<gene>
    <name evidence="1" type="ORF">GCM10010406_48260</name>
</gene>
<dbReference type="Proteomes" id="UP001501358">
    <property type="component" value="Unassembled WGS sequence"/>
</dbReference>
<evidence type="ECO:0000313" key="2">
    <source>
        <dbReference type="Proteomes" id="UP001501358"/>
    </source>
</evidence>
<proteinExistence type="predicted"/>
<evidence type="ECO:0000313" key="1">
    <source>
        <dbReference type="EMBL" id="GAA2505989.1"/>
    </source>
</evidence>
<evidence type="ECO:0008006" key="3">
    <source>
        <dbReference type="Google" id="ProtNLM"/>
    </source>
</evidence>
<organism evidence="1 2">
    <name type="scientific">Streptomyces thermolineatus</name>
    <dbReference type="NCBI Taxonomy" id="44033"/>
    <lineage>
        <taxon>Bacteria</taxon>
        <taxon>Bacillati</taxon>
        <taxon>Actinomycetota</taxon>
        <taxon>Actinomycetes</taxon>
        <taxon>Kitasatosporales</taxon>
        <taxon>Streptomycetaceae</taxon>
        <taxon>Streptomyces</taxon>
    </lineage>
</organism>
<reference evidence="1 2" key="1">
    <citation type="journal article" date="2019" name="Int. J. Syst. Evol. Microbiol.">
        <title>The Global Catalogue of Microorganisms (GCM) 10K type strain sequencing project: providing services to taxonomists for standard genome sequencing and annotation.</title>
        <authorList>
            <consortium name="The Broad Institute Genomics Platform"/>
            <consortium name="The Broad Institute Genome Sequencing Center for Infectious Disease"/>
            <person name="Wu L."/>
            <person name="Ma J."/>
        </authorList>
    </citation>
    <scope>NUCLEOTIDE SEQUENCE [LARGE SCALE GENOMIC DNA]</scope>
    <source>
        <strain evidence="1 2">JCM 6307</strain>
    </source>
</reference>
<comment type="caution">
    <text evidence="1">The sequence shown here is derived from an EMBL/GenBank/DDBJ whole genome shotgun (WGS) entry which is preliminary data.</text>
</comment>
<name>A0ABN3MTJ0_9ACTN</name>
<dbReference type="EMBL" id="BAAATA010000039">
    <property type="protein sequence ID" value="GAA2505989.1"/>
    <property type="molecule type" value="Genomic_DNA"/>
</dbReference>
<protein>
    <recommendedName>
        <fullName evidence="3">Integrase catalytic domain-containing protein</fullName>
    </recommendedName>
</protein>
<keyword evidence="2" id="KW-1185">Reference proteome</keyword>
<accession>A0ABN3MTJ0</accession>
<dbReference type="RefSeq" id="WP_344385430.1">
    <property type="nucleotide sequence ID" value="NZ_BAAATA010000039.1"/>
</dbReference>
<sequence length="121" mass="13504">MRAFSVTCIRLHRRIRTTVPDPAATLVPNLFQRDFTTAEPSLKHMDGITYLFLTGGGSLYFATILDCFSHRVVDWSIANLMHTDEGQSITVSLSGVTPNIRTNPQDCYISHSTFKKIAATQ</sequence>